<evidence type="ECO:0000313" key="15">
    <source>
        <dbReference type="EMBL" id="KPL77128.1"/>
    </source>
</evidence>
<dbReference type="PROSITE" id="PS51192">
    <property type="entry name" value="HELICASE_ATP_BIND_1"/>
    <property type="match status" value="1"/>
</dbReference>
<dbReference type="OrthoDB" id="9759544at2"/>
<keyword evidence="16" id="KW-1185">Reference proteome</keyword>
<feature type="binding site" evidence="12">
    <location>
        <position position="562"/>
    </location>
    <ligand>
        <name>Zn(2+)</name>
        <dbReference type="ChEBI" id="CHEBI:29105"/>
        <label>2</label>
    </ligand>
</feature>
<dbReference type="EMBL" id="LGHJ01000010">
    <property type="protein sequence ID" value="KPL77128.1"/>
    <property type="molecule type" value="Genomic_DNA"/>
</dbReference>
<keyword evidence="7 12" id="KW-0862">Zinc</keyword>
<dbReference type="STRING" id="360411.AC812_03895"/>
<dbReference type="InterPro" id="IPR041222">
    <property type="entry name" value="PriA_3primeBD"/>
</dbReference>
<keyword evidence="3 12" id="KW-0479">Metal-binding</keyword>
<dbReference type="Pfam" id="PF18074">
    <property type="entry name" value="PriA_C"/>
    <property type="match status" value="1"/>
</dbReference>
<comment type="subunit">
    <text evidence="12">Component of the replication restart primosome.</text>
</comment>
<protein>
    <recommendedName>
        <fullName evidence="12">Replication restart protein PriA</fullName>
    </recommendedName>
    <alternativeName>
        <fullName evidence="12">ATP-dependent DNA helicase PriA</fullName>
        <ecNumber evidence="12">5.6.2.4</ecNumber>
    </alternativeName>
    <alternativeName>
        <fullName evidence="12">DNA 3'-5' helicase PriA</fullName>
    </alternativeName>
</protein>
<reference evidence="15 16" key="1">
    <citation type="submission" date="2015-07" db="EMBL/GenBank/DDBJ databases">
        <title>Draft genome of Bellilinea caldifistulae DSM 17877.</title>
        <authorList>
            <person name="Hemp J."/>
            <person name="Ward L.M."/>
            <person name="Pace L.A."/>
            <person name="Fischer W.W."/>
        </authorList>
    </citation>
    <scope>NUCLEOTIDE SEQUENCE [LARGE SCALE GENOMIC DNA]</scope>
    <source>
        <strain evidence="15 16">GOMI-1</strain>
    </source>
</reference>
<dbReference type="PROSITE" id="PS51194">
    <property type="entry name" value="HELICASE_CTER"/>
    <property type="match status" value="1"/>
</dbReference>
<evidence type="ECO:0000256" key="8">
    <source>
        <dbReference type="ARBA" id="ARBA00022840"/>
    </source>
</evidence>
<dbReference type="Pfam" id="PF00271">
    <property type="entry name" value="Helicase_C"/>
    <property type="match status" value="1"/>
</dbReference>
<dbReference type="InterPro" id="IPR027417">
    <property type="entry name" value="P-loop_NTPase"/>
</dbReference>
<evidence type="ECO:0000256" key="5">
    <source>
        <dbReference type="ARBA" id="ARBA00022801"/>
    </source>
</evidence>
<feature type="binding site" evidence="12">
    <location>
        <position position="556"/>
    </location>
    <ligand>
        <name>Zn(2+)</name>
        <dbReference type="ChEBI" id="CHEBI:29105"/>
        <label>1</label>
    </ligand>
</feature>
<dbReference type="PANTHER" id="PTHR30580">
    <property type="entry name" value="PRIMOSOMAL PROTEIN N"/>
    <property type="match status" value="1"/>
</dbReference>
<dbReference type="InterPro" id="IPR014001">
    <property type="entry name" value="Helicase_ATP-bd"/>
</dbReference>
<dbReference type="CDD" id="cd18804">
    <property type="entry name" value="SF2_C_priA"/>
    <property type="match status" value="1"/>
</dbReference>
<keyword evidence="10 12" id="KW-0413">Isomerase</keyword>
<accession>A0A0P6X2Y7</accession>
<feature type="binding site" evidence="12">
    <location>
        <position position="583"/>
    </location>
    <ligand>
        <name>Zn(2+)</name>
        <dbReference type="ChEBI" id="CHEBI:29105"/>
        <label>2</label>
    </ligand>
</feature>
<sequence length="839" mass="93542">MTQFVEVAALIPGRLNPLDYHLPAVLEGKVQAGSLVVVPLGGQRVQGVVLRCLNQSSVPETRPVESLVDDSPVLTGAQIELARWLSHETLSPLGVCLDLMLPPGLAQTADVLVRLNPARSAEQERLSPLQKRLVQLLSERGELRGRQIEAAFRRVNWKPALQGLIRRGWVVSQPYLAQTGVRPRIERMARLAIAVEEIAQAEELLGRAGSPARERRKKALQFLANEQQPVAVHWITAASGASLEDLKKLETLGLIAFQSVQTWRDPLAELNIEALPPPLLTNDQQRVLQTILSDLSSPNNSNRKPILLHGITGSGKTEIYLQTVQHILEQGKQAIVLVPEIALTPQTIQRFQGRFPGRVGVIHSRLSAGERYDTWQRARAGLLRVIVGPRSALFAPLPNIGLLVVDEFHDPSYYQSEPTPVYHAVRAAIRYAEILGAGVILGSATPEIGLMYQARRAGWRVLEMPQRIMAHRQAVQPFMTGGHSSLLPVEGEGETAFLPLPPVEVVDMRQELKAGNRSMFSRALQRALGEVLERNQQAILYLNRLGSATYVFCRDCGASVRCPRCDRSLTYHESSHLLICHTCNYRRQMPRTCPQCGSSHIRQFGAGTEKVEQEVHQHFPQAKVLRWDSQTTRRKGAHEAILETFAEGKANILVGTQILAKGLDLPRVTLVGAVLADAGLNLDDFRAAERTFQLLMQVAGRAGRSPLGGRVILQTFQPEHYAIQAASRHDYAGFYQYEIEQRRKMGYPPFARLVRMEYRHSNAKVAETTAQEMAQRVADWIMLSSYPQTEIIGPVPCFFAKEGGQYRWQIILRGMDPASVLRGKDWGDWRVEVDPYSLL</sequence>
<keyword evidence="8 12" id="KW-0067">ATP-binding</keyword>
<name>A0A0P6X2Y7_9CHLR</name>
<evidence type="ECO:0000256" key="4">
    <source>
        <dbReference type="ARBA" id="ARBA00022741"/>
    </source>
</evidence>
<gene>
    <name evidence="12" type="primary">priA</name>
    <name evidence="15" type="ORF">AC812_03895</name>
</gene>
<dbReference type="GO" id="GO:0003677">
    <property type="term" value="F:DNA binding"/>
    <property type="evidence" value="ECO:0007669"/>
    <property type="project" value="UniProtKB-UniRule"/>
</dbReference>
<comment type="cofactor">
    <cofactor evidence="12">
        <name>Zn(2+)</name>
        <dbReference type="ChEBI" id="CHEBI:29105"/>
    </cofactor>
    <text evidence="12">Binds 2 zinc ions per subunit.</text>
</comment>
<dbReference type="PATRIC" id="fig|360411.5.peg.3307"/>
<feature type="domain" description="Helicase ATP-binding" evidence="13">
    <location>
        <begin position="297"/>
        <end position="464"/>
    </location>
</feature>
<dbReference type="InterPro" id="IPR041236">
    <property type="entry name" value="PriA_C"/>
</dbReference>
<dbReference type="GO" id="GO:0006269">
    <property type="term" value="P:DNA replication, synthesis of primer"/>
    <property type="evidence" value="ECO:0007669"/>
    <property type="project" value="UniProtKB-KW"/>
</dbReference>
<dbReference type="PANTHER" id="PTHR30580:SF0">
    <property type="entry name" value="PRIMOSOMAL PROTEIN N"/>
    <property type="match status" value="1"/>
</dbReference>
<feature type="binding site" evidence="12">
    <location>
        <position position="593"/>
    </location>
    <ligand>
        <name>Zn(2+)</name>
        <dbReference type="ChEBI" id="CHEBI:29105"/>
        <label>1</label>
    </ligand>
</feature>
<dbReference type="InterPro" id="IPR042115">
    <property type="entry name" value="PriA_3primeBD_sf"/>
</dbReference>
<dbReference type="GO" id="GO:0005524">
    <property type="term" value="F:ATP binding"/>
    <property type="evidence" value="ECO:0007669"/>
    <property type="project" value="UniProtKB-UniRule"/>
</dbReference>
<dbReference type="SMART" id="SM00487">
    <property type="entry name" value="DEXDc"/>
    <property type="match status" value="1"/>
</dbReference>
<keyword evidence="2 12" id="KW-0235">DNA replication</keyword>
<dbReference type="GO" id="GO:0016887">
    <property type="term" value="F:ATP hydrolysis activity"/>
    <property type="evidence" value="ECO:0007669"/>
    <property type="project" value="RHEA"/>
</dbReference>
<feature type="binding site" evidence="12">
    <location>
        <position position="580"/>
    </location>
    <ligand>
        <name>Zn(2+)</name>
        <dbReference type="ChEBI" id="CHEBI:29105"/>
        <label>2</label>
    </ligand>
</feature>
<organism evidence="15 16">
    <name type="scientific">Bellilinea caldifistulae</name>
    <dbReference type="NCBI Taxonomy" id="360411"/>
    <lineage>
        <taxon>Bacteria</taxon>
        <taxon>Bacillati</taxon>
        <taxon>Chloroflexota</taxon>
        <taxon>Anaerolineae</taxon>
        <taxon>Anaerolineales</taxon>
        <taxon>Anaerolineaceae</taxon>
        <taxon>Bellilinea</taxon>
    </lineage>
</organism>
<dbReference type="GO" id="GO:0006310">
    <property type="term" value="P:DNA recombination"/>
    <property type="evidence" value="ECO:0007669"/>
    <property type="project" value="InterPro"/>
</dbReference>
<keyword evidence="6 12" id="KW-0347">Helicase</keyword>
<dbReference type="RefSeq" id="WP_061914540.1">
    <property type="nucleotide sequence ID" value="NZ_DF967971.1"/>
</dbReference>
<dbReference type="Gene3D" id="3.40.50.300">
    <property type="entry name" value="P-loop containing nucleotide triphosphate hydrolases"/>
    <property type="match status" value="2"/>
</dbReference>
<comment type="function">
    <text evidence="12">Initiates the restart of stalled replication forks, which reloads the replicative helicase on sites other than the origin of replication. Recognizes and binds to abandoned replication forks and remodels them to uncover a helicase loading site. Promotes assembly of the primosome at these replication forks.</text>
</comment>
<evidence type="ECO:0000256" key="12">
    <source>
        <dbReference type="HAMAP-Rule" id="MF_00983"/>
    </source>
</evidence>
<dbReference type="Pfam" id="PF00270">
    <property type="entry name" value="DEAD"/>
    <property type="match status" value="1"/>
</dbReference>
<dbReference type="GO" id="GO:0006270">
    <property type="term" value="P:DNA replication initiation"/>
    <property type="evidence" value="ECO:0007669"/>
    <property type="project" value="TreeGrafter"/>
</dbReference>
<evidence type="ECO:0000256" key="7">
    <source>
        <dbReference type="ARBA" id="ARBA00022833"/>
    </source>
</evidence>
<dbReference type="Gene3D" id="3.40.1440.60">
    <property type="entry name" value="PriA, 3(prime) DNA-binding domain"/>
    <property type="match status" value="1"/>
</dbReference>
<dbReference type="Pfam" id="PF17764">
    <property type="entry name" value="PriA_3primeBD"/>
    <property type="match status" value="1"/>
</dbReference>
<comment type="similarity">
    <text evidence="12">Belongs to the helicase family. PriA subfamily.</text>
</comment>
<keyword evidence="4 12" id="KW-0547">Nucleotide-binding</keyword>
<dbReference type="InterPro" id="IPR001650">
    <property type="entry name" value="Helicase_C-like"/>
</dbReference>
<evidence type="ECO:0000256" key="2">
    <source>
        <dbReference type="ARBA" id="ARBA00022705"/>
    </source>
</evidence>
<evidence type="ECO:0000259" key="13">
    <source>
        <dbReference type="PROSITE" id="PS51192"/>
    </source>
</evidence>
<evidence type="ECO:0000256" key="6">
    <source>
        <dbReference type="ARBA" id="ARBA00022806"/>
    </source>
</evidence>
<dbReference type="InterPro" id="IPR011545">
    <property type="entry name" value="DEAD/DEAH_box_helicase_dom"/>
</dbReference>
<comment type="catalytic activity">
    <reaction evidence="12">
        <text>Couples ATP hydrolysis with the unwinding of duplex DNA by translocating in the 3'-5' direction.</text>
        <dbReference type="EC" id="5.6.2.4"/>
    </reaction>
</comment>
<dbReference type="InterPro" id="IPR040498">
    <property type="entry name" value="PriA_CRR"/>
</dbReference>
<dbReference type="HAMAP" id="MF_00983">
    <property type="entry name" value="PriA"/>
    <property type="match status" value="1"/>
</dbReference>
<evidence type="ECO:0000256" key="11">
    <source>
        <dbReference type="ARBA" id="ARBA00048988"/>
    </source>
</evidence>
<keyword evidence="9 12" id="KW-0238">DNA-binding</keyword>
<dbReference type="AlphaFoldDB" id="A0A0P6X2Y7"/>
<evidence type="ECO:0000313" key="16">
    <source>
        <dbReference type="Proteomes" id="UP000050514"/>
    </source>
</evidence>
<evidence type="ECO:0000256" key="9">
    <source>
        <dbReference type="ARBA" id="ARBA00023125"/>
    </source>
</evidence>
<feature type="binding site" evidence="12">
    <location>
        <position position="596"/>
    </location>
    <ligand>
        <name>Zn(2+)</name>
        <dbReference type="ChEBI" id="CHEBI:29105"/>
        <label>1</label>
    </ligand>
</feature>
<evidence type="ECO:0000256" key="1">
    <source>
        <dbReference type="ARBA" id="ARBA00022515"/>
    </source>
</evidence>
<dbReference type="GO" id="GO:1990077">
    <property type="term" value="C:primosome complex"/>
    <property type="evidence" value="ECO:0007669"/>
    <property type="project" value="UniProtKB-UniRule"/>
</dbReference>
<dbReference type="SMART" id="SM00490">
    <property type="entry name" value="HELICc"/>
    <property type="match status" value="1"/>
</dbReference>
<keyword evidence="5 12" id="KW-0378">Hydrolase</keyword>
<feature type="binding site" evidence="12">
    <location>
        <position position="553"/>
    </location>
    <ligand>
        <name>Zn(2+)</name>
        <dbReference type="ChEBI" id="CHEBI:29105"/>
        <label>1</label>
    </ligand>
</feature>
<comment type="caution">
    <text evidence="15">The sequence shown here is derived from an EMBL/GenBank/DDBJ whole genome shotgun (WGS) entry which is preliminary data.</text>
</comment>
<evidence type="ECO:0000256" key="3">
    <source>
        <dbReference type="ARBA" id="ARBA00022723"/>
    </source>
</evidence>
<feature type="binding site" evidence="12">
    <location>
        <position position="565"/>
    </location>
    <ligand>
        <name>Zn(2+)</name>
        <dbReference type="ChEBI" id="CHEBI:29105"/>
        <label>2</label>
    </ligand>
</feature>
<dbReference type="Pfam" id="PF18319">
    <property type="entry name" value="Zn_ribbon_PriA"/>
    <property type="match status" value="1"/>
</dbReference>
<dbReference type="FunFam" id="3.40.50.300:FF:000489">
    <property type="entry name" value="Primosome assembly protein PriA"/>
    <property type="match status" value="1"/>
</dbReference>
<dbReference type="CDD" id="cd17929">
    <property type="entry name" value="DEXHc_priA"/>
    <property type="match status" value="1"/>
</dbReference>
<dbReference type="Proteomes" id="UP000050514">
    <property type="component" value="Unassembled WGS sequence"/>
</dbReference>
<dbReference type="InterPro" id="IPR005259">
    <property type="entry name" value="PriA"/>
</dbReference>
<proteinExistence type="inferred from homology"/>
<dbReference type="NCBIfam" id="TIGR00595">
    <property type="entry name" value="priA"/>
    <property type="match status" value="1"/>
</dbReference>
<feature type="domain" description="Helicase C-terminal" evidence="14">
    <location>
        <begin position="588"/>
        <end position="745"/>
    </location>
</feature>
<evidence type="ECO:0000256" key="10">
    <source>
        <dbReference type="ARBA" id="ARBA00023235"/>
    </source>
</evidence>
<evidence type="ECO:0000259" key="14">
    <source>
        <dbReference type="PROSITE" id="PS51194"/>
    </source>
</evidence>
<dbReference type="SUPFAM" id="SSF52540">
    <property type="entry name" value="P-loop containing nucleoside triphosphate hydrolases"/>
    <property type="match status" value="1"/>
</dbReference>
<dbReference type="GO" id="GO:0043138">
    <property type="term" value="F:3'-5' DNA helicase activity"/>
    <property type="evidence" value="ECO:0007669"/>
    <property type="project" value="UniProtKB-EC"/>
</dbReference>
<keyword evidence="1 12" id="KW-0639">Primosome</keyword>
<dbReference type="GO" id="GO:0006302">
    <property type="term" value="P:double-strand break repair"/>
    <property type="evidence" value="ECO:0007669"/>
    <property type="project" value="InterPro"/>
</dbReference>
<dbReference type="EC" id="5.6.2.4" evidence="12"/>
<dbReference type="GO" id="GO:0008270">
    <property type="term" value="F:zinc ion binding"/>
    <property type="evidence" value="ECO:0007669"/>
    <property type="project" value="UniProtKB-UniRule"/>
</dbReference>
<comment type="catalytic activity">
    <reaction evidence="11 12">
        <text>ATP + H2O = ADP + phosphate + H(+)</text>
        <dbReference type="Rhea" id="RHEA:13065"/>
        <dbReference type="ChEBI" id="CHEBI:15377"/>
        <dbReference type="ChEBI" id="CHEBI:15378"/>
        <dbReference type="ChEBI" id="CHEBI:30616"/>
        <dbReference type="ChEBI" id="CHEBI:43474"/>
        <dbReference type="ChEBI" id="CHEBI:456216"/>
        <dbReference type="EC" id="5.6.2.4"/>
    </reaction>
</comment>